<dbReference type="GO" id="GO:0003700">
    <property type="term" value="F:DNA-binding transcription factor activity"/>
    <property type="evidence" value="ECO:0007669"/>
    <property type="project" value="InterPro"/>
</dbReference>
<dbReference type="InterPro" id="IPR036390">
    <property type="entry name" value="WH_DNA-bd_sf"/>
</dbReference>
<evidence type="ECO:0000256" key="2">
    <source>
        <dbReference type="ARBA" id="ARBA00023125"/>
    </source>
</evidence>
<dbReference type="Gene3D" id="1.10.10.10">
    <property type="entry name" value="Winged helix-like DNA-binding domain superfamily/Winged helix DNA-binding domain"/>
    <property type="match status" value="1"/>
</dbReference>
<keyword evidence="1" id="KW-0805">Transcription regulation</keyword>
<dbReference type="InterPro" id="IPR000835">
    <property type="entry name" value="HTH_MarR-typ"/>
</dbReference>
<accession>A0A8T3VAT3</accession>
<evidence type="ECO:0000256" key="1">
    <source>
        <dbReference type="ARBA" id="ARBA00023015"/>
    </source>
</evidence>
<dbReference type="PANTHER" id="PTHR42756:SF1">
    <property type="entry name" value="TRANSCRIPTIONAL REPRESSOR OF EMRAB OPERON"/>
    <property type="match status" value="1"/>
</dbReference>
<dbReference type="PROSITE" id="PS50995">
    <property type="entry name" value="HTH_MARR_2"/>
    <property type="match status" value="1"/>
</dbReference>
<gene>
    <name evidence="5" type="ORF">E7Z73_00560</name>
</gene>
<evidence type="ECO:0000259" key="4">
    <source>
        <dbReference type="PROSITE" id="PS50995"/>
    </source>
</evidence>
<dbReference type="EMBL" id="SUTE01000002">
    <property type="protein sequence ID" value="MBE6504222.1"/>
    <property type="molecule type" value="Genomic_DNA"/>
</dbReference>
<dbReference type="AlphaFoldDB" id="A0A8T3VAT3"/>
<dbReference type="Pfam" id="PF01047">
    <property type="entry name" value="MarR"/>
    <property type="match status" value="1"/>
</dbReference>
<name>A0A8T3VAT3_9EURY</name>
<dbReference type="SUPFAM" id="SSF46785">
    <property type="entry name" value="Winged helix' DNA-binding domain"/>
    <property type="match status" value="1"/>
</dbReference>
<evidence type="ECO:0000313" key="5">
    <source>
        <dbReference type="EMBL" id="MBE6504222.1"/>
    </source>
</evidence>
<comment type="caution">
    <text evidence="5">The sequence shown here is derived from an EMBL/GenBank/DDBJ whole genome shotgun (WGS) entry which is preliminary data.</text>
</comment>
<feature type="domain" description="HTH marR-type" evidence="4">
    <location>
        <begin position="1"/>
        <end position="98"/>
    </location>
</feature>
<dbReference type="SMART" id="SM00347">
    <property type="entry name" value="HTH_MARR"/>
    <property type="match status" value="1"/>
</dbReference>
<proteinExistence type="predicted"/>
<dbReference type="GO" id="GO:0003677">
    <property type="term" value="F:DNA binding"/>
    <property type="evidence" value="ECO:0007669"/>
    <property type="project" value="UniProtKB-KW"/>
</dbReference>
<reference evidence="5" key="1">
    <citation type="submission" date="2019-04" db="EMBL/GenBank/DDBJ databases">
        <title>Evolution of Biomass-Degrading Anaerobic Consortia Revealed by Metagenomics.</title>
        <authorList>
            <person name="Peng X."/>
        </authorList>
    </citation>
    <scope>NUCLEOTIDE SEQUENCE</scope>
    <source>
        <strain evidence="5">SIG12</strain>
    </source>
</reference>
<protein>
    <submittedName>
        <fullName evidence="5">Winged helix-turn-helix transcriptional regulator</fullName>
    </submittedName>
</protein>
<sequence length="100" mass="11925">MYIYDNPQCSQEDLVNMFCQSKGNIAKILKKFEDEGYIERKINPQNRRKYMLSTTHKANKLIPKFRQISRDWEHEVGITDGDDEFKKRLKEIAIRGMEIV</sequence>
<keyword evidence="3" id="KW-0804">Transcription</keyword>
<dbReference type="InterPro" id="IPR036388">
    <property type="entry name" value="WH-like_DNA-bd_sf"/>
</dbReference>
<evidence type="ECO:0000313" key="6">
    <source>
        <dbReference type="Proteomes" id="UP000762703"/>
    </source>
</evidence>
<organism evidence="5 6">
    <name type="scientific">Methanobrevibacter millerae</name>
    <dbReference type="NCBI Taxonomy" id="230361"/>
    <lineage>
        <taxon>Archaea</taxon>
        <taxon>Methanobacteriati</taxon>
        <taxon>Methanobacteriota</taxon>
        <taxon>Methanomada group</taxon>
        <taxon>Methanobacteria</taxon>
        <taxon>Methanobacteriales</taxon>
        <taxon>Methanobacteriaceae</taxon>
        <taxon>Methanobrevibacter</taxon>
    </lineage>
</organism>
<dbReference type="Proteomes" id="UP000762703">
    <property type="component" value="Unassembled WGS sequence"/>
</dbReference>
<dbReference type="PANTHER" id="PTHR42756">
    <property type="entry name" value="TRANSCRIPTIONAL REGULATOR, MARR"/>
    <property type="match status" value="1"/>
</dbReference>
<evidence type="ECO:0000256" key="3">
    <source>
        <dbReference type="ARBA" id="ARBA00023163"/>
    </source>
</evidence>
<keyword evidence="2" id="KW-0238">DNA-binding</keyword>